<dbReference type="RefSeq" id="WP_148377057.1">
    <property type="nucleotide sequence ID" value="NZ_VSIY01000004.1"/>
</dbReference>
<dbReference type="EMBL" id="VSIY01000004">
    <property type="protein sequence ID" value="TYB82294.1"/>
    <property type="molecule type" value="Genomic_DNA"/>
</dbReference>
<comment type="caution">
    <text evidence="3">The sequence shown here is derived from an EMBL/GenBank/DDBJ whole genome shotgun (WGS) entry which is preliminary data.</text>
</comment>
<sequence>MTRRVLWIGLGLWALAFAASFIVTGLTDPTGDGFTRGLNRVTTFLGWQVAAGLIGIVLWVVGNGLDKGTWPRRLSRAPALVFGLLVAAIVGLILYANLSRPAPVQVPPAKPPTAQPAEPTVPVQ</sequence>
<gene>
    <name evidence="3" type="ORF">FVF75_06110</name>
</gene>
<organism evidence="3 4">
    <name type="scientific">Maritimibacter fusiformis</name>
    <dbReference type="NCBI Taxonomy" id="2603819"/>
    <lineage>
        <taxon>Bacteria</taxon>
        <taxon>Pseudomonadati</taxon>
        <taxon>Pseudomonadota</taxon>
        <taxon>Alphaproteobacteria</taxon>
        <taxon>Rhodobacterales</taxon>
        <taxon>Roseobacteraceae</taxon>
        <taxon>Maritimibacter</taxon>
    </lineage>
</organism>
<proteinExistence type="predicted"/>
<feature type="transmembrane region" description="Helical" evidence="2">
    <location>
        <begin position="77"/>
        <end position="98"/>
    </location>
</feature>
<keyword evidence="2" id="KW-0472">Membrane</keyword>
<protein>
    <submittedName>
        <fullName evidence="3">Uncharacterized protein</fullName>
    </submittedName>
</protein>
<accession>A0A5D0RNY5</accession>
<feature type="compositionally biased region" description="Low complexity" evidence="1">
    <location>
        <begin position="115"/>
        <end position="124"/>
    </location>
</feature>
<keyword evidence="2" id="KW-0812">Transmembrane</keyword>
<evidence type="ECO:0000313" key="4">
    <source>
        <dbReference type="Proteomes" id="UP000322080"/>
    </source>
</evidence>
<evidence type="ECO:0000256" key="2">
    <source>
        <dbReference type="SAM" id="Phobius"/>
    </source>
</evidence>
<feature type="transmembrane region" description="Helical" evidence="2">
    <location>
        <begin position="44"/>
        <end position="65"/>
    </location>
</feature>
<dbReference type="AlphaFoldDB" id="A0A5D0RNY5"/>
<evidence type="ECO:0000256" key="1">
    <source>
        <dbReference type="SAM" id="MobiDB-lite"/>
    </source>
</evidence>
<evidence type="ECO:0000313" key="3">
    <source>
        <dbReference type="EMBL" id="TYB82294.1"/>
    </source>
</evidence>
<feature type="compositionally biased region" description="Pro residues" evidence="1">
    <location>
        <begin position="104"/>
        <end position="114"/>
    </location>
</feature>
<keyword evidence="4" id="KW-1185">Reference proteome</keyword>
<feature type="region of interest" description="Disordered" evidence="1">
    <location>
        <begin position="104"/>
        <end position="124"/>
    </location>
</feature>
<reference evidence="3 4" key="1">
    <citation type="submission" date="2019-08" db="EMBL/GenBank/DDBJ databases">
        <title>Identification of a novel species of the genus Boseongicola.</title>
        <authorList>
            <person name="Zhang X.-Q."/>
        </authorList>
    </citation>
    <scope>NUCLEOTIDE SEQUENCE [LARGE SCALE GENOMIC DNA]</scope>
    <source>
        <strain evidence="3 4">HY14</strain>
    </source>
</reference>
<dbReference type="Proteomes" id="UP000322080">
    <property type="component" value="Unassembled WGS sequence"/>
</dbReference>
<name>A0A5D0RNY5_9RHOB</name>
<keyword evidence="2" id="KW-1133">Transmembrane helix</keyword>